<dbReference type="AlphaFoldDB" id="A0A7K0GBE0"/>
<gene>
    <name evidence="13" type="ORF">GJE22_09420</name>
</gene>
<dbReference type="InterPro" id="IPR027417">
    <property type="entry name" value="P-loop_NTPase"/>
</dbReference>
<evidence type="ECO:0000313" key="13">
    <source>
        <dbReference type="EMBL" id="MRX80800.1"/>
    </source>
</evidence>
<dbReference type="GO" id="GO:0005524">
    <property type="term" value="F:ATP binding"/>
    <property type="evidence" value="ECO:0007669"/>
    <property type="project" value="UniProtKB-KW"/>
</dbReference>
<comment type="catalytic activity">
    <reaction evidence="1 11">
        <text>Endonucleolytic cleavage of DNA to give random double-stranded fragments with terminal 5'-phosphates, ATP is simultaneously hydrolyzed.</text>
        <dbReference type="EC" id="3.1.21.3"/>
    </reaction>
</comment>
<comment type="caution">
    <text evidence="13">The sequence shown here is derived from an EMBL/GenBank/DDBJ whole genome shotgun (WGS) entry which is preliminary data.</text>
</comment>
<dbReference type="Pfam" id="PF22679">
    <property type="entry name" value="T1R_D3-like"/>
    <property type="match status" value="1"/>
</dbReference>
<dbReference type="EMBL" id="VTFZ01000014">
    <property type="protein sequence ID" value="MRX80800.1"/>
    <property type="molecule type" value="Genomic_DNA"/>
</dbReference>
<dbReference type="InterPro" id="IPR007409">
    <property type="entry name" value="Restrct_endonuc_type1_HsdR_N"/>
</dbReference>
<dbReference type="Pfam" id="PF12008">
    <property type="entry name" value="EcoR124_C"/>
    <property type="match status" value="1"/>
</dbReference>
<evidence type="ECO:0000256" key="3">
    <source>
        <dbReference type="ARBA" id="ARBA00011296"/>
    </source>
</evidence>
<keyword evidence="5 11" id="KW-0547">Nucleotide-binding</keyword>
<evidence type="ECO:0000256" key="11">
    <source>
        <dbReference type="RuleBase" id="RU364115"/>
    </source>
</evidence>
<keyword evidence="7" id="KW-0255">Endonuclease</keyword>
<dbReference type="InterPro" id="IPR022625">
    <property type="entry name" value="TypeI_RM_Rsu_C"/>
</dbReference>
<evidence type="ECO:0000256" key="10">
    <source>
        <dbReference type="ARBA" id="ARBA00023125"/>
    </source>
</evidence>
<proteinExistence type="inferred from homology"/>
<evidence type="ECO:0000256" key="1">
    <source>
        <dbReference type="ARBA" id="ARBA00000851"/>
    </source>
</evidence>
<feature type="domain" description="Helicase ATP-binding" evidence="12">
    <location>
        <begin position="309"/>
        <end position="457"/>
    </location>
</feature>
<dbReference type="GO" id="GO:0009035">
    <property type="term" value="F:type I site-specific deoxyribonuclease activity"/>
    <property type="evidence" value="ECO:0007669"/>
    <property type="project" value="UniProtKB-EC"/>
</dbReference>
<dbReference type="InterPro" id="IPR055180">
    <property type="entry name" value="HsdR_RecA-like_helicase_dom_2"/>
</dbReference>
<dbReference type="Proteomes" id="UP000470010">
    <property type="component" value="Unassembled WGS sequence"/>
</dbReference>
<evidence type="ECO:0000256" key="5">
    <source>
        <dbReference type="ARBA" id="ARBA00022741"/>
    </source>
</evidence>
<dbReference type="InterPro" id="IPR051268">
    <property type="entry name" value="Type-I_R_enzyme_R_subunit"/>
</dbReference>
<reference evidence="14" key="1">
    <citation type="submission" date="2019-08" db="EMBL/GenBank/DDBJ databases">
        <title>Arthrobacter sp. nov., isolated from plateau pika and Tibetan wild ass.</title>
        <authorList>
            <person name="Ge Y."/>
        </authorList>
    </citation>
    <scope>NUCLEOTIDE SEQUENCE [LARGE SCALE GENOMIC DNA]</scope>
    <source>
        <strain evidence="14">HF-1365</strain>
    </source>
</reference>
<dbReference type="EC" id="3.1.21.3" evidence="11"/>
<dbReference type="GO" id="GO:0009307">
    <property type="term" value="P:DNA restriction-modification system"/>
    <property type="evidence" value="ECO:0007669"/>
    <property type="project" value="UniProtKB-KW"/>
</dbReference>
<keyword evidence="6 11" id="KW-0680">Restriction system</keyword>
<dbReference type="NCBIfam" id="TIGR00348">
    <property type="entry name" value="hsdR"/>
    <property type="match status" value="1"/>
</dbReference>
<dbReference type="InterPro" id="IPR040980">
    <property type="entry name" value="SWI2_SNF2"/>
</dbReference>
<sequence>MAPVGKTYSILLEGPEATVCAEAPKTVTDSSAYQTEAELEESLIAQLVSQGYQRLRINDQAGLISNLRDQIEKLNNLTFTDEDWNTFFTSKVANSSDGIVDKARIIQKSPVIDFTMGDGALVNIKLLDRDHIHKNRLQVLNQYEANEGAHKNRYDVTILVNGLPLVHIELKRRGVPLREAFNQIERYQRESFWSECGLFEYVQIFVISNGTNTKYYSNTTRWQKTSNERGKKTSASYQFTSWWTDAENHRITDLVPFAASFLSRGTLLMVLTHYCVLNVSNELLVMRPYQICATERILNRMLIALSDRRRLGTIAAGGYVWHTTGSGKTLTSFKAAQLASLMEGIDKVLFVVDRKDLDYQTMKEYNKFQPGAVNGSKSTKKLAKNLESPDADKRICVTTIQKLVSYLSKADKKYPVFSRNVAFIFDECHRSQFGKMHKAITKFFKNYLLFGFTGTPIFAKNSRSGGDPDLKTTQQAFGDCLHKYTVVNAIDHGNVLPFKVDYIKTFRRKDGRPDELVEGIDTNTAWQNPKRIHIVSEYILDHYDHMTKRDGASYQYKGQRRKGFNSILACDSIESAKAYYFQIKELLAERPGFDLKVAVIFTYAANGEEGDGMLAEEAMDTDGMLQADRNFLDAAIADYNAMFGTSCGTDSKGFDNYYKDVSDRMKNRELDLLIVVDMFLTGFDAKTLNTLWVDKNLCMHGLIQAFSRTNRILNSVKTFGNIVCFRDLSDEVDEALALFGDPDAGGIVLLKPYEVYFQRYAELLEHLRTAFPLQGGFDLLGEEAEKELVKTFGAILRLRNILSCFDDFANDDPIGERELQDYQSHYLDIADKYRRKREAELVDIGDDLVFEMELVKQVEINIDYILMLVEQRHGDNVQDKEIADKIRSAVASSPELRDKAELIEAFMRLVGFGDVSETKVDIAEMPEQERHGVIAREWRRHVAASMESDLERIVEENRLKPEETRALMSESFTAGGIPDTGVAISKVMRPVSRFAKGNPYGQKRRTVVDALKAFFEKYRSLTNRYPMENGSEDRSIH</sequence>
<name>A0A7K0GBE0_9ACTN</name>
<dbReference type="CDD" id="cd18800">
    <property type="entry name" value="SF2_C_EcoR124I-like"/>
    <property type="match status" value="1"/>
</dbReference>
<accession>A0A7K0GBE0</accession>
<dbReference type="Gene3D" id="1.20.58.910">
    <property type="match status" value="1"/>
</dbReference>
<dbReference type="CDD" id="cd18030">
    <property type="entry name" value="DEXHc_RE_I_HsdR"/>
    <property type="match status" value="1"/>
</dbReference>
<keyword evidence="9 11" id="KW-0067">ATP-binding</keyword>
<evidence type="ECO:0000256" key="4">
    <source>
        <dbReference type="ARBA" id="ARBA00022722"/>
    </source>
</evidence>
<evidence type="ECO:0000313" key="14">
    <source>
        <dbReference type="Proteomes" id="UP000470010"/>
    </source>
</evidence>
<keyword evidence="10 11" id="KW-0238">DNA-binding</keyword>
<comment type="similarity">
    <text evidence="2 11">Belongs to the HsdR family.</text>
</comment>
<keyword evidence="8 11" id="KW-0378">Hydrolase</keyword>
<dbReference type="Gene3D" id="3.40.50.300">
    <property type="entry name" value="P-loop containing nucleotide triphosphate hydrolases"/>
    <property type="match status" value="2"/>
</dbReference>
<comment type="function">
    <text evidence="11">Subunit R is required for both nuclease and ATPase activities, but not for modification.</text>
</comment>
<keyword evidence="14" id="KW-1185">Reference proteome</keyword>
<evidence type="ECO:0000256" key="9">
    <source>
        <dbReference type="ARBA" id="ARBA00022840"/>
    </source>
</evidence>
<dbReference type="GO" id="GO:0003677">
    <property type="term" value="F:DNA binding"/>
    <property type="evidence" value="ECO:0007669"/>
    <property type="project" value="UniProtKB-KW"/>
</dbReference>
<dbReference type="Gene3D" id="3.90.1570.50">
    <property type="match status" value="2"/>
</dbReference>
<dbReference type="Pfam" id="PF04313">
    <property type="entry name" value="HSDR_N"/>
    <property type="match status" value="1"/>
</dbReference>
<dbReference type="PANTHER" id="PTHR30195">
    <property type="entry name" value="TYPE I SITE-SPECIFIC DEOXYRIBONUCLEASE PROTEIN SUBUNIT M AND R"/>
    <property type="match status" value="1"/>
</dbReference>
<evidence type="ECO:0000256" key="8">
    <source>
        <dbReference type="ARBA" id="ARBA00022801"/>
    </source>
</evidence>
<dbReference type="Pfam" id="PF18766">
    <property type="entry name" value="SWI2_SNF2"/>
    <property type="match status" value="1"/>
</dbReference>
<keyword evidence="4" id="KW-0540">Nuclease</keyword>
<dbReference type="SMART" id="SM00487">
    <property type="entry name" value="DEXDc"/>
    <property type="match status" value="1"/>
</dbReference>
<dbReference type="InterPro" id="IPR014001">
    <property type="entry name" value="Helicase_ATP-bd"/>
</dbReference>
<evidence type="ECO:0000256" key="7">
    <source>
        <dbReference type="ARBA" id="ARBA00022759"/>
    </source>
</evidence>
<evidence type="ECO:0000256" key="2">
    <source>
        <dbReference type="ARBA" id="ARBA00008598"/>
    </source>
</evidence>
<dbReference type="RefSeq" id="WP_144688841.1">
    <property type="nucleotide sequence ID" value="NZ_VLLQ01000013.1"/>
</dbReference>
<organism evidence="13 14">
    <name type="scientific">Enorma shizhengliae</name>
    <dbReference type="NCBI Taxonomy" id="2606615"/>
    <lineage>
        <taxon>Bacteria</taxon>
        <taxon>Bacillati</taxon>
        <taxon>Actinomycetota</taxon>
        <taxon>Coriobacteriia</taxon>
        <taxon>Coriobacteriales</taxon>
        <taxon>Coriobacteriaceae</taxon>
        <taxon>Enorma</taxon>
    </lineage>
</organism>
<dbReference type="PANTHER" id="PTHR30195:SF16">
    <property type="entry name" value="TYPE I RESTRICTION ENZYME ENDONUCLEASE SUBUNIT"/>
    <property type="match status" value="1"/>
</dbReference>
<dbReference type="SUPFAM" id="SSF52540">
    <property type="entry name" value="P-loop containing nucleoside triphosphate hydrolases"/>
    <property type="match status" value="1"/>
</dbReference>
<evidence type="ECO:0000259" key="12">
    <source>
        <dbReference type="PROSITE" id="PS51192"/>
    </source>
</evidence>
<dbReference type="PROSITE" id="PS51192">
    <property type="entry name" value="HELICASE_ATP_BIND_1"/>
    <property type="match status" value="1"/>
</dbReference>
<dbReference type="InterPro" id="IPR004473">
    <property type="entry name" value="Restrct_endonuc_typeI_HsdR"/>
</dbReference>
<evidence type="ECO:0000256" key="6">
    <source>
        <dbReference type="ARBA" id="ARBA00022747"/>
    </source>
</evidence>
<protein>
    <recommendedName>
        <fullName evidence="11">Type I restriction enzyme endonuclease subunit</fullName>
        <shortName evidence="11">R protein</shortName>
        <ecNumber evidence="11">3.1.21.3</ecNumber>
    </recommendedName>
</protein>
<comment type="subunit">
    <text evidence="3 11">The type I restriction/modification system is composed of three polypeptides R, M and S.</text>
</comment>
<dbReference type="CDD" id="cd22332">
    <property type="entry name" value="HsdR_N"/>
    <property type="match status" value="1"/>
</dbReference>